<evidence type="ECO:0000313" key="2">
    <source>
        <dbReference type="Proteomes" id="UP000228875"/>
    </source>
</evidence>
<reference evidence="2" key="1">
    <citation type="submission" date="2017-09" db="EMBL/GenBank/DDBJ databases">
        <title>Depth-based differentiation of microbial function through sediment-hosted aquifers and enrichment of novel symbionts in the deep terrestrial subsurface.</title>
        <authorList>
            <person name="Probst A.J."/>
            <person name="Ladd B."/>
            <person name="Jarett J.K."/>
            <person name="Geller-Mcgrath D.E."/>
            <person name="Sieber C.M.K."/>
            <person name="Emerson J.B."/>
            <person name="Anantharaman K."/>
            <person name="Thomas B.C."/>
            <person name="Malmstrom R."/>
            <person name="Stieglmeier M."/>
            <person name="Klingl A."/>
            <person name="Woyke T."/>
            <person name="Ryan C.M."/>
            <person name="Banfield J.F."/>
        </authorList>
    </citation>
    <scope>NUCLEOTIDE SEQUENCE [LARGE SCALE GENOMIC DNA]</scope>
</reference>
<protein>
    <submittedName>
        <fullName evidence="1">Uncharacterized protein</fullName>
    </submittedName>
</protein>
<organism evidence="1 2">
    <name type="scientific">Candidatus Nealsonbacteria bacterium CG_4_9_14_0_8_um_filter_35_12</name>
    <dbReference type="NCBI Taxonomy" id="1974692"/>
    <lineage>
        <taxon>Bacteria</taxon>
        <taxon>Candidatus Nealsoniibacteriota</taxon>
    </lineage>
</organism>
<dbReference type="Proteomes" id="UP000228875">
    <property type="component" value="Unassembled WGS sequence"/>
</dbReference>
<dbReference type="EMBL" id="PFTB01000035">
    <property type="protein sequence ID" value="PJB99487.1"/>
    <property type="molecule type" value="Genomic_DNA"/>
</dbReference>
<gene>
    <name evidence="1" type="ORF">CO077_01470</name>
</gene>
<name>A0A2M8DN33_9BACT</name>
<accession>A0A2M8DN33</accession>
<proteinExistence type="predicted"/>
<comment type="caution">
    <text evidence="1">The sequence shown here is derived from an EMBL/GenBank/DDBJ whole genome shotgun (WGS) entry which is preliminary data.</text>
</comment>
<sequence length="128" mass="15564">MDLRKNKEKIVNIYSITDWNYHKGKVNWDDFFDEKGKFFLTIATMEMAKEDGFLPEDVGEDKESFPKRIFIQEKDKSWTVYEDIKYFTPKKVQNLLNDLGKLIGKKFIFKYKVIPKWWKHRLVEMEKN</sequence>
<dbReference type="AlphaFoldDB" id="A0A2M8DN33"/>
<evidence type="ECO:0000313" key="1">
    <source>
        <dbReference type="EMBL" id="PJB99487.1"/>
    </source>
</evidence>